<dbReference type="OrthoDB" id="26401at2759"/>
<evidence type="ECO:0000256" key="6">
    <source>
        <dbReference type="SAM" id="MobiDB-lite"/>
    </source>
</evidence>
<dbReference type="GO" id="GO:0005680">
    <property type="term" value="C:anaphase-promoting complex"/>
    <property type="evidence" value="ECO:0007669"/>
    <property type="project" value="InterPro"/>
</dbReference>
<feature type="compositionally biased region" description="Basic residues" evidence="6">
    <location>
        <begin position="281"/>
        <end position="290"/>
    </location>
</feature>
<keyword evidence="4" id="KW-0498">Mitosis</keyword>
<dbReference type="GO" id="GO:0007091">
    <property type="term" value="P:metaphase/anaphase transition of mitotic cell cycle"/>
    <property type="evidence" value="ECO:0007669"/>
    <property type="project" value="TreeGrafter"/>
</dbReference>
<name>A0A0C9TV20_SPHS4</name>
<dbReference type="InterPro" id="IPR048971">
    <property type="entry name" value="Apc1_3rd"/>
</dbReference>
<reference evidence="10 11" key="1">
    <citation type="submission" date="2014-06" db="EMBL/GenBank/DDBJ databases">
        <title>Evolutionary Origins and Diversification of the Mycorrhizal Mutualists.</title>
        <authorList>
            <consortium name="DOE Joint Genome Institute"/>
            <consortium name="Mycorrhizal Genomics Consortium"/>
            <person name="Kohler A."/>
            <person name="Kuo A."/>
            <person name="Nagy L.G."/>
            <person name="Floudas D."/>
            <person name="Copeland A."/>
            <person name="Barry K.W."/>
            <person name="Cichocki N."/>
            <person name="Veneault-Fourrey C."/>
            <person name="LaButti K."/>
            <person name="Lindquist E.A."/>
            <person name="Lipzen A."/>
            <person name="Lundell T."/>
            <person name="Morin E."/>
            <person name="Murat C."/>
            <person name="Riley R."/>
            <person name="Ohm R."/>
            <person name="Sun H."/>
            <person name="Tunlid A."/>
            <person name="Henrissat B."/>
            <person name="Grigoriev I.V."/>
            <person name="Hibbett D.S."/>
            <person name="Martin F."/>
        </authorList>
    </citation>
    <scope>NUCLEOTIDE SEQUENCE [LARGE SCALE GENOMIC DNA]</scope>
    <source>
        <strain evidence="10 11">SS14</strain>
    </source>
</reference>
<dbReference type="InterPro" id="IPR011989">
    <property type="entry name" value="ARM-like"/>
</dbReference>
<keyword evidence="3" id="KW-0677">Repeat</keyword>
<evidence type="ECO:0000256" key="2">
    <source>
        <dbReference type="ARBA" id="ARBA00022618"/>
    </source>
</evidence>
<protein>
    <submittedName>
        <fullName evidence="10">Uncharacterized protein</fullName>
    </submittedName>
</protein>
<evidence type="ECO:0000256" key="3">
    <source>
        <dbReference type="ARBA" id="ARBA00022737"/>
    </source>
</evidence>
<evidence type="ECO:0000256" key="4">
    <source>
        <dbReference type="ARBA" id="ARBA00022776"/>
    </source>
</evidence>
<dbReference type="GO" id="GO:0060090">
    <property type="term" value="F:molecular adaptor activity"/>
    <property type="evidence" value="ECO:0007669"/>
    <property type="project" value="TreeGrafter"/>
</dbReference>
<dbReference type="Proteomes" id="UP000054279">
    <property type="component" value="Unassembled WGS sequence"/>
</dbReference>
<keyword evidence="11" id="KW-1185">Reference proteome</keyword>
<feature type="region of interest" description="Disordered" evidence="6">
    <location>
        <begin position="386"/>
        <end position="437"/>
    </location>
</feature>
<dbReference type="PANTHER" id="PTHR12827:SF3">
    <property type="entry name" value="ANAPHASE-PROMOTING COMPLEX SUBUNIT 1"/>
    <property type="match status" value="1"/>
</dbReference>
<dbReference type="InterPro" id="IPR049255">
    <property type="entry name" value="Apc1_N"/>
</dbReference>
<evidence type="ECO:0000256" key="5">
    <source>
        <dbReference type="ARBA" id="ARBA00023306"/>
    </source>
</evidence>
<comment type="similarity">
    <text evidence="1">Belongs to the APC1 family.</text>
</comment>
<dbReference type="Gene3D" id="1.25.10.10">
    <property type="entry name" value="Leucine-rich Repeat Variant"/>
    <property type="match status" value="2"/>
</dbReference>
<dbReference type="Pfam" id="PF21282">
    <property type="entry name" value="APC1_3rd"/>
    <property type="match status" value="1"/>
</dbReference>
<feature type="compositionally biased region" description="Basic and acidic residues" evidence="6">
    <location>
        <begin position="334"/>
        <end position="343"/>
    </location>
</feature>
<feature type="compositionally biased region" description="Low complexity" evidence="6">
    <location>
        <begin position="229"/>
        <end position="242"/>
    </location>
</feature>
<feature type="region of interest" description="Disordered" evidence="6">
    <location>
        <begin position="277"/>
        <end position="343"/>
    </location>
</feature>
<feature type="region of interest" description="Disordered" evidence="6">
    <location>
        <begin position="1"/>
        <end position="22"/>
    </location>
</feature>
<evidence type="ECO:0000313" key="11">
    <source>
        <dbReference type="Proteomes" id="UP000054279"/>
    </source>
</evidence>
<feature type="compositionally biased region" description="Polar residues" evidence="6">
    <location>
        <begin position="420"/>
        <end position="430"/>
    </location>
</feature>
<dbReference type="InterPro" id="IPR041221">
    <property type="entry name" value="APC1_C"/>
</dbReference>
<dbReference type="HOGENOM" id="CLU_001202_3_0_1"/>
<feature type="compositionally biased region" description="Low complexity" evidence="6">
    <location>
        <begin position="295"/>
        <end position="318"/>
    </location>
</feature>
<evidence type="ECO:0000259" key="8">
    <source>
        <dbReference type="Pfam" id="PF18122"/>
    </source>
</evidence>
<gene>
    <name evidence="10" type="ORF">M422DRAFT_77064</name>
</gene>
<feature type="compositionally biased region" description="Low complexity" evidence="6">
    <location>
        <begin position="8"/>
        <end position="22"/>
    </location>
</feature>
<dbReference type="PANTHER" id="PTHR12827">
    <property type="entry name" value="MEIOTIC CHECKPOINT REGULATOR TSG24 FAMILY MEMBER"/>
    <property type="match status" value="1"/>
</dbReference>
<dbReference type="Pfam" id="PF18122">
    <property type="entry name" value="APC1_C"/>
    <property type="match status" value="1"/>
</dbReference>
<dbReference type="InterPro" id="IPR024990">
    <property type="entry name" value="Apc1"/>
</dbReference>
<evidence type="ECO:0000313" key="10">
    <source>
        <dbReference type="EMBL" id="KIJ25699.1"/>
    </source>
</evidence>
<evidence type="ECO:0000259" key="9">
    <source>
        <dbReference type="Pfam" id="PF21282"/>
    </source>
</evidence>
<feature type="compositionally biased region" description="Polar residues" evidence="6">
    <location>
        <begin position="319"/>
        <end position="332"/>
    </location>
</feature>
<dbReference type="GO" id="GO:0051301">
    <property type="term" value="P:cell division"/>
    <property type="evidence" value="ECO:0007669"/>
    <property type="project" value="UniProtKB-KW"/>
</dbReference>
<evidence type="ECO:0000259" key="7">
    <source>
        <dbReference type="Pfam" id="PF12859"/>
    </source>
</evidence>
<accession>A0A0C9TV20</accession>
<sequence length="1989" mass="220843">MGLLEVDTSASSSSASSSSSSNTFSQFAQSAQARQRAVEPPKIVSAVYVFLREIGKIYVEDGTEYTFHLPFIVIGAWALRPHGVLIQRVLDIDEYREAARQSIPLLPTQFTIHDPFAEPKPVGIAERIHGAFNSPDGVATAVTQADPDNLPETKTPDDFSTSSGYKPVPVQSMYAEPPPPPPKSAKQKSLVKPSPTDRILWVSNNLTPGKEQAENFLLSCTIPDRHQKQPAQATPEAEAQTKGEPGVPPPKPIHKYANQLHLTLWRYAYLKPKEVPETVTSKRKKGKKKDKVNASASTQTQTQTQTQSQSLSQSQSTSRSETPASEVSTPQPQRDPEAVRRRELQDRADRIGPPLSPFPGAIAPAVPAFPPPTVNAALRQQVGQQPTLTSLPGGELPASWGPAPQQQPQILPGHERKASQGHTRQPSQGKASAHVRRTSMNFSMIGLPGDEVDDGEMEKEKEEVTMMDAGHMKVQPAVWLEKIAAVPMPYTDVRHPDKISVHIFDTRTDGKLDRCLFALHFPLKQVLSVYTLVRVPAEDTFRLYPAVHFAAVSAVTINGFRGRGISDLVIVKPDGKMAILTHGIRLVEVKMGPRPYWLEPKETKPGPGPARRQPQADDDAMSVDDSLFKGDATSDTSMNSIIDKEKVVSVSHPVNNTFSVHFEDGVTTRTKLMPPEPDELTQTCFHVLSFALTPPRAFQLHVDWMSKWEDTAYADDNEQAWTCFVNVLCGMFDIDSPYLNLAKERHKLQPGSWEALAFTASHDRFQDDCVLEMLDAPFRTKPLDNKPPRKPTQDAEQCLFALHLLAESYKINNDAVQMLLPRLARLLITLGRAVRPEWADYWVRMFPENAEGWMDPKREDQNAGTRLRPQPPDVFLYLFSRLIEPAAKPGWTHVSQSWQVFGIEPSMQYGRVDPVKDLYRVFNVWECFTDTNVKTARKRAEQAMHLMVKMGMSVDDLDRMPHGLVEPIREALRTCQTLPGGDWSAEEYKLVLRPDMAQMVNGDKNHVTSRDSFKQVDKHLDPSGSRLTIGELVQDIQKDMSSEPVSATGVELELGDFTDIRFGSDRRLLEVARMLQSSSPATVRMQERPDLSEHDIAREQHQTAVRVVERTLALPVGRAMFTFGSVPTVTRDAYRIPKIDYTVRIQPYNAPITLDITKMNQEAKNWADFHNGVATGLRMSPSSKMVDSSWITFNKPAELTAEHAGFLFGLGLSGHLKNMLTWHTFSYLTPKHDLTSIGVLLGLSAANVGTANRHVTKLLAVSTPALLPNPTVDLNIPMLTQAAGLVGTGLLYMGTKTRRMAEMTLHEISRTQITTSDQTTDHREAYTLSAALAFGMIMLGAGATSTSQADANMISRLRLLIHGEPALPGITVNKPSFDPTLTSAPATLALALMFLRTGRQDIADILLVPNTLLELHHLQPSLLLVRTLGRALIMWDKVAATPQWVTDQLPKNALQALEKTKEGHPIDESLELAYFNIVSGACFAMGLKYAGTAQEDPYSCLIHFHDLFTRIWNQNIGQFAHRIKRAAVRDGLNLISLALSMVMAGTGEINCLRRFRYAHGQATQPNKYGVHMATHMAIGMLFLGGGRYTLGTSDCAIACLVAAFYPRFPTLSHENRGQLQALRHLWVLAVEPRCLIGRDVESNEVVYLPVKVKLLDGKQNRSAQLISPTLFPDINRLTSIRVDNPRYFPFVLDISGNARHREVLLSNQTLWVKRRTGHLGYGEDPRGSRSIYVRSGASSGDAAVLDNPKASDARSPSAIEFYQFMSSFSNEAFFVSFADRFCRVAPEGDTDVDEEELVFSAYSQAAMLECLTLDRAHILPTYLAIHLTRQRAGTGWNAGTGAGCSTLSVRDLTWLDEFYKNIYDTRFSGKADNAALPPLIRRPLPLGAERNMELRLRALRQDPDLRIALRRYHRGEGIVFPVATSSAEHKAQRVEAQTTLQLMASHGSGGEEAVKGLLWNTGVLFAGGILRPWSMRSLGEVIESWDEEE</sequence>
<feature type="domain" description="Anaphase-promoting complex subunit 1 beta-sandwich" evidence="9">
    <location>
        <begin position="1633"/>
        <end position="1715"/>
    </location>
</feature>
<keyword evidence="5" id="KW-0131">Cell cycle</keyword>
<feature type="domain" description="Anaphase-promoting complex subunit 1 C-terminal" evidence="8">
    <location>
        <begin position="1763"/>
        <end position="1927"/>
    </location>
</feature>
<dbReference type="GO" id="GO:0070979">
    <property type="term" value="P:protein K11-linked ubiquitination"/>
    <property type="evidence" value="ECO:0007669"/>
    <property type="project" value="TreeGrafter"/>
</dbReference>
<proteinExistence type="inferred from homology"/>
<keyword evidence="2" id="KW-0132">Cell division</keyword>
<evidence type="ECO:0000256" key="1">
    <source>
        <dbReference type="ARBA" id="ARBA00010547"/>
    </source>
</evidence>
<feature type="region of interest" description="Disordered" evidence="6">
    <location>
        <begin position="226"/>
        <end position="254"/>
    </location>
</feature>
<feature type="region of interest" description="Disordered" evidence="6">
    <location>
        <begin position="135"/>
        <end position="194"/>
    </location>
</feature>
<dbReference type="GO" id="GO:0031145">
    <property type="term" value="P:anaphase-promoting complex-dependent catabolic process"/>
    <property type="evidence" value="ECO:0007669"/>
    <property type="project" value="TreeGrafter"/>
</dbReference>
<organism evidence="10 11">
    <name type="scientific">Sphaerobolus stellatus (strain SS14)</name>
    <dbReference type="NCBI Taxonomy" id="990650"/>
    <lineage>
        <taxon>Eukaryota</taxon>
        <taxon>Fungi</taxon>
        <taxon>Dikarya</taxon>
        <taxon>Basidiomycota</taxon>
        <taxon>Agaricomycotina</taxon>
        <taxon>Agaricomycetes</taxon>
        <taxon>Phallomycetidae</taxon>
        <taxon>Geastrales</taxon>
        <taxon>Sphaerobolaceae</taxon>
        <taxon>Sphaerobolus</taxon>
    </lineage>
</organism>
<feature type="region of interest" description="Disordered" evidence="6">
    <location>
        <begin position="598"/>
        <end position="623"/>
    </location>
</feature>
<feature type="domain" description="Anaphase-promoting complex subunit 1 N-terminal" evidence="7">
    <location>
        <begin position="14"/>
        <end position="106"/>
    </location>
</feature>
<dbReference type="EMBL" id="KN837402">
    <property type="protein sequence ID" value="KIJ25699.1"/>
    <property type="molecule type" value="Genomic_DNA"/>
</dbReference>
<dbReference type="Pfam" id="PF12859">
    <property type="entry name" value="ANAPC1"/>
    <property type="match status" value="1"/>
</dbReference>